<dbReference type="Proteomes" id="UP000295063">
    <property type="component" value="Unassembled WGS sequence"/>
</dbReference>
<accession>A0A4R1PXW2</accession>
<keyword evidence="1" id="KW-1133">Transmembrane helix</keyword>
<reference evidence="2 3" key="1">
    <citation type="submission" date="2019-03" db="EMBL/GenBank/DDBJ databases">
        <title>Genomic Encyclopedia of Type Strains, Phase IV (KMG-IV): sequencing the most valuable type-strain genomes for metagenomic binning, comparative biology and taxonomic classification.</title>
        <authorList>
            <person name="Goeker M."/>
        </authorList>
    </citation>
    <scope>NUCLEOTIDE SEQUENCE [LARGE SCALE GENOMIC DNA]</scope>
    <source>
        <strain evidence="2 3">DSM 15969</strain>
    </source>
</reference>
<feature type="transmembrane region" description="Helical" evidence="1">
    <location>
        <begin position="12"/>
        <end position="28"/>
    </location>
</feature>
<sequence length="164" mass="17163">MLFRRITRKQLVAVLLISSGVLLGVIYYDDAPETVYAPAVVEGKPSAKSIPPPGRMPIGFEPGRTLRDPFALPGQFASVQPAGDQALPTAALTMPAGKAATIKLPVLVGVVGAGEQWAAIIRLGDESRSYQLHEYAGSYQVVAITIDSATVAGPAGVVVLRVGR</sequence>
<keyword evidence="3" id="KW-1185">Reference proteome</keyword>
<evidence type="ECO:0000313" key="2">
    <source>
        <dbReference type="EMBL" id="TCL36092.1"/>
    </source>
</evidence>
<gene>
    <name evidence="2" type="ORF">EV210_10941</name>
</gene>
<organism evidence="2 3">
    <name type="scientific">Anaerospora hongkongensis</name>
    <dbReference type="NCBI Taxonomy" id="244830"/>
    <lineage>
        <taxon>Bacteria</taxon>
        <taxon>Bacillati</taxon>
        <taxon>Bacillota</taxon>
        <taxon>Negativicutes</taxon>
        <taxon>Selenomonadales</taxon>
        <taxon>Sporomusaceae</taxon>
        <taxon>Anaerospora</taxon>
    </lineage>
</organism>
<name>A0A4R1PXW2_9FIRM</name>
<dbReference type="EMBL" id="SLUI01000009">
    <property type="protein sequence ID" value="TCL36092.1"/>
    <property type="molecule type" value="Genomic_DNA"/>
</dbReference>
<comment type="caution">
    <text evidence="2">The sequence shown here is derived from an EMBL/GenBank/DDBJ whole genome shotgun (WGS) entry which is preliminary data.</text>
</comment>
<protein>
    <submittedName>
        <fullName evidence="2">Uncharacterized protein</fullName>
    </submittedName>
</protein>
<keyword evidence="1" id="KW-0472">Membrane</keyword>
<evidence type="ECO:0000256" key="1">
    <source>
        <dbReference type="SAM" id="Phobius"/>
    </source>
</evidence>
<proteinExistence type="predicted"/>
<keyword evidence="1" id="KW-0812">Transmembrane</keyword>
<dbReference type="AlphaFoldDB" id="A0A4R1PXW2"/>
<evidence type="ECO:0000313" key="3">
    <source>
        <dbReference type="Proteomes" id="UP000295063"/>
    </source>
</evidence>